<dbReference type="PANTHER" id="PTHR21235:SF2">
    <property type="entry name" value="IMIDAZOLE GLYCEROL PHOSPHATE SYNTHASE HISHF"/>
    <property type="match status" value="1"/>
</dbReference>
<dbReference type="InterPro" id="IPR006062">
    <property type="entry name" value="His_biosynth"/>
</dbReference>
<organism evidence="15 16">
    <name type="scientific">Antarctobacter heliothermus</name>
    <dbReference type="NCBI Taxonomy" id="74033"/>
    <lineage>
        <taxon>Bacteria</taxon>
        <taxon>Pseudomonadati</taxon>
        <taxon>Pseudomonadota</taxon>
        <taxon>Alphaproteobacteria</taxon>
        <taxon>Rhodobacterales</taxon>
        <taxon>Roseobacteraceae</taxon>
        <taxon>Antarctobacter</taxon>
    </lineage>
</organism>
<evidence type="ECO:0000256" key="13">
    <source>
        <dbReference type="ARBA" id="ARBA00047838"/>
    </source>
</evidence>
<dbReference type="SUPFAM" id="SSF51366">
    <property type="entry name" value="Ribulose-phoshate binding barrel"/>
    <property type="match status" value="1"/>
</dbReference>
<evidence type="ECO:0000256" key="8">
    <source>
        <dbReference type="ARBA" id="ARBA00023239"/>
    </source>
</evidence>
<evidence type="ECO:0000256" key="11">
    <source>
        <dbReference type="ARBA" id="ARBA00031409"/>
    </source>
</evidence>
<dbReference type="PANTHER" id="PTHR21235">
    <property type="entry name" value="IMIDAZOLE GLYCEROL PHOSPHATE SYNTHASE SUBUNIT HISF/H IGP SYNTHASE SUBUNIT HISF/H"/>
    <property type="match status" value="1"/>
</dbReference>
<protein>
    <recommendedName>
        <fullName evidence="5">Imidazole glycerol phosphate synthase subunit HisF</fullName>
        <ecNumber evidence="4">4.3.2.10</ecNumber>
    </recommendedName>
    <alternativeName>
        <fullName evidence="10">IGP synthase cyclase subunit</fullName>
    </alternativeName>
    <alternativeName>
        <fullName evidence="11">IGP synthase subunit HisF</fullName>
    </alternativeName>
    <alternativeName>
        <fullName evidence="12">ImGP synthase subunit HisF</fullName>
    </alternativeName>
</protein>
<accession>A0A239DA49</accession>
<evidence type="ECO:0000313" key="16">
    <source>
        <dbReference type="Proteomes" id="UP000198440"/>
    </source>
</evidence>
<evidence type="ECO:0000256" key="9">
    <source>
        <dbReference type="ARBA" id="ARBA00025475"/>
    </source>
</evidence>
<dbReference type="RefSeq" id="WP_089277182.1">
    <property type="nucleotide sequence ID" value="NZ_FZON01000010.1"/>
</dbReference>
<reference evidence="15 16" key="1">
    <citation type="submission" date="2017-06" db="EMBL/GenBank/DDBJ databases">
        <authorList>
            <person name="Kim H.J."/>
            <person name="Triplett B.A."/>
        </authorList>
    </citation>
    <scope>NUCLEOTIDE SEQUENCE [LARGE SCALE GENOMIC DNA]</scope>
    <source>
        <strain evidence="15 16">DSM 11445</strain>
    </source>
</reference>
<comment type="subunit">
    <text evidence="3">Heterodimer of HisH and HisF.</text>
</comment>
<keyword evidence="8" id="KW-0456">Lyase</keyword>
<evidence type="ECO:0000256" key="5">
    <source>
        <dbReference type="ARBA" id="ARBA00016318"/>
    </source>
</evidence>
<dbReference type="AlphaFoldDB" id="A0A239DA49"/>
<evidence type="ECO:0000256" key="3">
    <source>
        <dbReference type="ARBA" id="ARBA00011152"/>
    </source>
</evidence>
<dbReference type="Proteomes" id="UP000198440">
    <property type="component" value="Unassembled WGS sequence"/>
</dbReference>
<evidence type="ECO:0000256" key="4">
    <source>
        <dbReference type="ARBA" id="ARBA00012809"/>
    </source>
</evidence>
<keyword evidence="7 14" id="KW-0368">Histidine biosynthesis</keyword>
<evidence type="ECO:0000256" key="6">
    <source>
        <dbReference type="ARBA" id="ARBA00022605"/>
    </source>
</evidence>
<evidence type="ECO:0000256" key="10">
    <source>
        <dbReference type="ARBA" id="ARBA00030264"/>
    </source>
</evidence>
<comment type="similarity">
    <text evidence="2 14">Belongs to the HisA/HisF family.</text>
</comment>
<comment type="pathway">
    <text evidence="1">Amino-acid biosynthesis; L-histidine biosynthesis; L-histidine from 5-phospho-alpha-D-ribose 1-diphosphate: step 5/9.</text>
</comment>
<dbReference type="EMBL" id="FZON01000010">
    <property type="protein sequence ID" value="SNS29012.1"/>
    <property type="molecule type" value="Genomic_DNA"/>
</dbReference>
<dbReference type="GO" id="GO:0000105">
    <property type="term" value="P:L-histidine biosynthetic process"/>
    <property type="evidence" value="ECO:0007669"/>
    <property type="project" value="UniProtKB-UniPathway"/>
</dbReference>
<dbReference type="EC" id="4.3.2.10" evidence="4"/>
<evidence type="ECO:0000256" key="14">
    <source>
        <dbReference type="RuleBase" id="RU003657"/>
    </source>
</evidence>
<comment type="catalytic activity">
    <reaction evidence="13">
        <text>5-[(5-phospho-1-deoxy-D-ribulos-1-ylimino)methylamino]-1-(5-phospho-beta-D-ribosyl)imidazole-4-carboxamide + L-glutamine = D-erythro-1-(imidazol-4-yl)glycerol 3-phosphate + 5-amino-1-(5-phospho-beta-D-ribosyl)imidazole-4-carboxamide + L-glutamate + H(+)</text>
        <dbReference type="Rhea" id="RHEA:24793"/>
        <dbReference type="ChEBI" id="CHEBI:15378"/>
        <dbReference type="ChEBI" id="CHEBI:29985"/>
        <dbReference type="ChEBI" id="CHEBI:58278"/>
        <dbReference type="ChEBI" id="CHEBI:58359"/>
        <dbReference type="ChEBI" id="CHEBI:58475"/>
        <dbReference type="ChEBI" id="CHEBI:58525"/>
        <dbReference type="EC" id="4.3.2.10"/>
    </reaction>
</comment>
<evidence type="ECO:0000256" key="2">
    <source>
        <dbReference type="ARBA" id="ARBA00009667"/>
    </source>
</evidence>
<name>A0A239DA49_9RHOB</name>
<sequence>MLRPRLIPCLLVQNRGLVKTRRFGEAKYVGDPINAVRIFNEKVVDELMVVDIDATAKGREPDYRMIANLANECRMPLCYGGGVASVEQIERIIGLGVEKVAISSAAIARPALIEEAAARVGAQSVVVVLDLRKGGLLRRTEIVTHNAARKTGIDPAAFIREATARGAGEIVLNNVDFDGMMEGYDLDLVERLRAETNLPMTVLGGAGTLDHVAALWQAQGIIGAAAGSLFVFKGKYRAVLINYPNPEEKAALLARAGWSS</sequence>
<dbReference type="UniPathway" id="UPA00031">
    <property type="reaction ID" value="UER00010"/>
</dbReference>
<comment type="function">
    <text evidence="9">IGPS catalyzes the conversion of PRFAR and glutamine to IGP, AICAR and glutamate. The HisF subunit catalyzes the cyclization activity that produces IGP and AICAR from PRFAR using the ammonia provided by the HisH subunit.</text>
</comment>
<dbReference type="InterPro" id="IPR004651">
    <property type="entry name" value="HisF"/>
</dbReference>
<proteinExistence type="inferred from homology"/>
<dbReference type="InterPro" id="IPR013785">
    <property type="entry name" value="Aldolase_TIM"/>
</dbReference>
<dbReference type="GO" id="GO:0016829">
    <property type="term" value="F:lyase activity"/>
    <property type="evidence" value="ECO:0007669"/>
    <property type="project" value="UniProtKB-KW"/>
</dbReference>
<evidence type="ECO:0000256" key="12">
    <source>
        <dbReference type="ARBA" id="ARBA00032401"/>
    </source>
</evidence>
<dbReference type="OrthoDB" id="9781903at2"/>
<dbReference type="GO" id="GO:0000107">
    <property type="term" value="F:imidazoleglycerol-phosphate synthase activity"/>
    <property type="evidence" value="ECO:0007669"/>
    <property type="project" value="InterPro"/>
</dbReference>
<evidence type="ECO:0000256" key="1">
    <source>
        <dbReference type="ARBA" id="ARBA00005091"/>
    </source>
</evidence>
<dbReference type="Pfam" id="PF00977">
    <property type="entry name" value="His_biosynth"/>
    <property type="match status" value="1"/>
</dbReference>
<dbReference type="InterPro" id="IPR011060">
    <property type="entry name" value="RibuloseP-bd_barrel"/>
</dbReference>
<dbReference type="CDD" id="cd04731">
    <property type="entry name" value="HisF"/>
    <property type="match status" value="1"/>
</dbReference>
<dbReference type="InterPro" id="IPR050064">
    <property type="entry name" value="IGPS_HisA/HisF"/>
</dbReference>
<dbReference type="NCBIfam" id="NF038364">
    <property type="entry name" value="AglZ_HisF2_fam"/>
    <property type="match status" value="1"/>
</dbReference>
<keyword evidence="6 14" id="KW-0028">Amino-acid biosynthesis</keyword>
<dbReference type="Gene3D" id="3.20.20.70">
    <property type="entry name" value="Aldolase class I"/>
    <property type="match status" value="1"/>
</dbReference>
<evidence type="ECO:0000313" key="15">
    <source>
        <dbReference type="EMBL" id="SNS29012.1"/>
    </source>
</evidence>
<gene>
    <name evidence="15" type="ORF">SAMN04488078_101015</name>
</gene>
<evidence type="ECO:0000256" key="7">
    <source>
        <dbReference type="ARBA" id="ARBA00023102"/>
    </source>
</evidence>